<gene>
    <name evidence="2" type="ORF">J2T23_002535</name>
</gene>
<feature type="transmembrane region" description="Helical" evidence="1">
    <location>
        <begin position="7"/>
        <end position="27"/>
    </location>
</feature>
<dbReference type="AlphaFoldDB" id="A0AAJ1WHJ2"/>
<keyword evidence="1" id="KW-0812">Transmembrane</keyword>
<keyword evidence="1" id="KW-1133">Transmembrane helix</keyword>
<reference evidence="2 3" key="1">
    <citation type="submission" date="2023-07" db="EMBL/GenBank/DDBJ databases">
        <title>Sorghum-associated microbial communities from plants grown in Nebraska, USA.</title>
        <authorList>
            <person name="Schachtman D."/>
        </authorList>
    </citation>
    <scope>NUCLEOTIDE SEQUENCE [LARGE SCALE GENOMIC DNA]</scope>
    <source>
        <strain evidence="2 3">DS1001</strain>
    </source>
</reference>
<comment type="caution">
    <text evidence="2">The sequence shown here is derived from an EMBL/GenBank/DDBJ whole genome shotgun (WGS) entry which is preliminary data.</text>
</comment>
<proteinExistence type="predicted"/>
<evidence type="ECO:0000313" key="3">
    <source>
        <dbReference type="Proteomes" id="UP001239267"/>
    </source>
</evidence>
<dbReference type="RefSeq" id="WP_141180703.1">
    <property type="nucleotide sequence ID" value="NZ_JAUSTB010000007.1"/>
</dbReference>
<accession>A0AAJ1WHJ2</accession>
<feature type="transmembrane region" description="Helical" evidence="1">
    <location>
        <begin position="33"/>
        <end position="56"/>
    </location>
</feature>
<protein>
    <submittedName>
        <fullName evidence="2">Uncharacterized protein</fullName>
    </submittedName>
</protein>
<organism evidence="2 3">
    <name type="scientific">Pseudarthrobacter niigatensis</name>
    <dbReference type="NCBI Taxonomy" id="369935"/>
    <lineage>
        <taxon>Bacteria</taxon>
        <taxon>Bacillati</taxon>
        <taxon>Actinomycetota</taxon>
        <taxon>Actinomycetes</taxon>
        <taxon>Micrococcales</taxon>
        <taxon>Micrococcaceae</taxon>
        <taxon>Pseudarthrobacter</taxon>
    </lineage>
</organism>
<feature type="transmembrane region" description="Helical" evidence="1">
    <location>
        <begin position="90"/>
        <end position="110"/>
    </location>
</feature>
<keyword evidence="3" id="KW-1185">Reference proteome</keyword>
<keyword evidence="1" id="KW-0472">Membrane</keyword>
<feature type="transmembrane region" description="Helical" evidence="1">
    <location>
        <begin position="63"/>
        <end position="84"/>
    </location>
</feature>
<evidence type="ECO:0000256" key="1">
    <source>
        <dbReference type="SAM" id="Phobius"/>
    </source>
</evidence>
<dbReference type="EMBL" id="JAUSTB010000007">
    <property type="protein sequence ID" value="MDQ0146638.1"/>
    <property type="molecule type" value="Genomic_DNA"/>
</dbReference>
<name>A0AAJ1WHJ2_9MICC</name>
<dbReference type="Proteomes" id="UP001239267">
    <property type="component" value="Unassembled WGS sequence"/>
</dbReference>
<evidence type="ECO:0000313" key="2">
    <source>
        <dbReference type="EMBL" id="MDQ0146638.1"/>
    </source>
</evidence>
<sequence length="136" mass="13941">MSRPLRVTFGPGAFLPGAGLTVLVFGFPLGFPGYLYGTLSALILGMPLALVAGICMRPVRNQLLHAVAVGVAGLVTGVLTLMVITGSHWSAMWGTILWTGFCAALGRAAVSGLVTVHDAPAPEPVAARKPGPPLEP</sequence>